<protein>
    <submittedName>
        <fullName evidence="2">ROK family protein</fullName>
    </submittedName>
</protein>
<comment type="caution">
    <text evidence="2">The sequence shown here is derived from an EMBL/GenBank/DDBJ whole genome shotgun (WGS) entry which is preliminary data.</text>
</comment>
<dbReference type="PANTHER" id="PTHR18964:SF169">
    <property type="entry name" value="N-ACETYLMANNOSAMINE KINASE"/>
    <property type="match status" value="1"/>
</dbReference>
<organism evidence="2 3">
    <name type="scientific">Arthrobacter pullicola</name>
    <dbReference type="NCBI Taxonomy" id="2762224"/>
    <lineage>
        <taxon>Bacteria</taxon>
        <taxon>Bacillati</taxon>
        <taxon>Actinomycetota</taxon>
        <taxon>Actinomycetes</taxon>
        <taxon>Micrococcales</taxon>
        <taxon>Micrococcaceae</taxon>
        <taxon>Arthrobacter</taxon>
    </lineage>
</organism>
<dbReference type="SUPFAM" id="SSF53067">
    <property type="entry name" value="Actin-like ATPase domain"/>
    <property type="match status" value="1"/>
</dbReference>
<dbReference type="EMBL" id="JACSQC010000010">
    <property type="protein sequence ID" value="MBD8045401.1"/>
    <property type="molecule type" value="Genomic_DNA"/>
</dbReference>
<dbReference type="PANTHER" id="PTHR18964">
    <property type="entry name" value="ROK (REPRESSOR, ORF, KINASE) FAMILY"/>
    <property type="match status" value="1"/>
</dbReference>
<proteinExistence type="inferred from homology"/>
<reference evidence="2 3" key="1">
    <citation type="submission" date="2020-08" db="EMBL/GenBank/DDBJ databases">
        <title>A Genomic Blueprint of the Chicken Gut Microbiome.</title>
        <authorList>
            <person name="Gilroy R."/>
            <person name="Ravi A."/>
            <person name="Getino M."/>
            <person name="Pursley I."/>
            <person name="Horton D.L."/>
            <person name="Alikhan N.-F."/>
            <person name="Baker D."/>
            <person name="Gharbi K."/>
            <person name="Hall N."/>
            <person name="Watson M."/>
            <person name="Adriaenssens E.M."/>
            <person name="Foster-Nyarko E."/>
            <person name="Jarju S."/>
            <person name="Secka A."/>
            <person name="Antonio M."/>
            <person name="Oren A."/>
            <person name="Chaudhuri R."/>
            <person name="La Ragione R.M."/>
            <person name="Hildebrand F."/>
            <person name="Pallen M.J."/>
        </authorList>
    </citation>
    <scope>NUCLEOTIDE SEQUENCE [LARGE SCALE GENOMIC DNA]</scope>
    <source>
        <strain evidence="2 3">Sa2BUA2</strain>
    </source>
</reference>
<name>A0ABR8YMX2_9MICC</name>
<evidence type="ECO:0000256" key="1">
    <source>
        <dbReference type="ARBA" id="ARBA00006479"/>
    </source>
</evidence>
<dbReference type="InterPro" id="IPR000600">
    <property type="entry name" value="ROK"/>
</dbReference>
<dbReference type="RefSeq" id="WP_191749270.1">
    <property type="nucleotide sequence ID" value="NZ_JACSQC010000010.1"/>
</dbReference>
<dbReference type="Pfam" id="PF00480">
    <property type="entry name" value="ROK"/>
    <property type="match status" value="1"/>
</dbReference>
<keyword evidence="3" id="KW-1185">Reference proteome</keyword>
<dbReference type="Proteomes" id="UP000652763">
    <property type="component" value="Unassembled WGS sequence"/>
</dbReference>
<gene>
    <name evidence="2" type="ORF">H9638_16455</name>
</gene>
<dbReference type="InterPro" id="IPR043129">
    <property type="entry name" value="ATPase_NBD"/>
</dbReference>
<sequence length="318" mass="31339">MRHVIGIDLGGTKTAGGIVDGGGNVVFSSSAATPAQSGAAAVLENTAALVRSLQGEALRRSLRVDALGIGSAGVIDSGRGVVVSATDAIRGWAGTALTAELSALTGLPAAALNDVHAHALGESWLGAGAGVPSVLFIGMGTGVGGGYVLDGECIEGASFTAGHVGHFASPFAYEAGEPLACSCGGSGHVEAVASGPAIHALYRRLGGESAADTRGVYRLAADGDPAASEALRRGAAAAGSAIGGLANILDPAVVVVGGGLAFAGPLWWDEMESHTRRELLPPLAALRIVPAQLGTTAAIRGAARRALNLLPAIEGTHV</sequence>
<evidence type="ECO:0000313" key="2">
    <source>
        <dbReference type="EMBL" id="MBD8045401.1"/>
    </source>
</evidence>
<evidence type="ECO:0000313" key="3">
    <source>
        <dbReference type="Proteomes" id="UP000652763"/>
    </source>
</evidence>
<accession>A0ABR8YMX2</accession>
<dbReference type="Gene3D" id="3.30.420.40">
    <property type="match status" value="2"/>
</dbReference>
<comment type="similarity">
    <text evidence="1">Belongs to the ROK (NagC/XylR) family.</text>
</comment>